<dbReference type="AlphaFoldDB" id="A0A975GMG7"/>
<name>A0A975GMG7_9BACT</name>
<keyword evidence="2" id="KW-1185">Reference proteome</keyword>
<accession>A0A975GMG7</accession>
<proteinExistence type="predicted"/>
<dbReference type="EMBL" id="CP061800">
    <property type="protein sequence ID" value="QTA85828.1"/>
    <property type="molecule type" value="Genomic_DNA"/>
</dbReference>
<evidence type="ECO:0000313" key="2">
    <source>
        <dbReference type="Proteomes" id="UP000663722"/>
    </source>
</evidence>
<reference evidence="1" key="1">
    <citation type="journal article" date="2021" name="Microb. Physiol.">
        <title>Proteogenomic Insights into the Physiology of Marine, Sulfate-Reducing, Filamentous Desulfonema limicola and Desulfonema magnum.</title>
        <authorList>
            <person name="Schnaars V."/>
            <person name="Wohlbrand L."/>
            <person name="Scheve S."/>
            <person name="Hinrichs C."/>
            <person name="Reinhardt R."/>
            <person name="Rabus R."/>
        </authorList>
    </citation>
    <scope>NUCLEOTIDE SEQUENCE</scope>
    <source>
        <strain evidence="1">4be13</strain>
    </source>
</reference>
<sequence>MQHECGKSSKYPLIRQTWISFFNPGCLNELAGSMRTSEKSGRIAKCNRIAWMLRAEL</sequence>
<gene>
    <name evidence="1" type="ORF">dnm_018430</name>
</gene>
<organism evidence="1 2">
    <name type="scientific">Desulfonema magnum</name>
    <dbReference type="NCBI Taxonomy" id="45655"/>
    <lineage>
        <taxon>Bacteria</taxon>
        <taxon>Pseudomonadati</taxon>
        <taxon>Thermodesulfobacteriota</taxon>
        <taxon>Desulfobacteria</taxon>
        <taxon>Desulfobacterales</taxon>
        <taxon>Desulfococcaceae</taxon>
        <taxon>Desulfonema</taxon>
    </lineage>
</organism>
<evidence type="ECO:0000313" key="1">
    <source>
        <dbReference type="EMBL" id="QTA85828.1"/>
    </source>
</evidence>
<dbReference type="Proteomes" id="UP000663722">
    <property type="component" value="Chromosome"/>
</dbReference>
<dbReference type="KEGG" id="dmm:dnm_018430"/>
<protein>
    <submittedName>
        <fullName evidence="1">Uncharacterized protein</fullName>
    </submittedName>
</protein>